<evidence type="ECO:0000256" key="9">
    <source>
        <dbReference type="HAMAP-Rule" id="MF_00161"/>
    </source>
</evidence>
<name>A0A7W4VS00_9ACTN</name>
<dbReference type="NCBIfam" id="TIGR00077">
    <property type="entry name" value="lspA"/>
    <property type="match status" value="1"/>
</dbReference>
<dbReference type="Proteomes" id="UP000589626">
    <property type="component" value="Unassembled WGS sequence"/>
</dbReference>
<keyword evidence="4 9" id="KW-0812">Transmembrane</keyword>
<dbReference type="AlphaFoldDB" id="A0A7W4VS00"/>
<keyword evidence="5 9" id="KW-0064">Aspartyl protease</keyword>
<organism evidence="12 13">
    <name type="scientific">Nocardioides soli</name>
    <dbReference type="NCBI Taxonomy" id="1036020"/>
    <lineage>
        <taxon>Bacteria</taxon>
        <taxon>Bacillati</taxon>
        <taxon>Actinomycetota</taxon>
        <taxon>Actinomycetes</taxon>
        <taxon>Propionibacteriales</taxon>
        <taxon>Nocardioidaceae</taxon>
        <taxon>Nocardioides</taxon>
    </lineage>
</organism>
<evidence type="ECO:0000256" key="3">
    <source>
        <dbReference type="ARBA" id="ARBA00022670"/>
    </source>
</evidence>
<feature type="region of interest" description="Disordered" evidence="11">
    <location>
        <begin position="183"/>
        <end position="203"/>
    </location>
</feature>
<evidence type="ECO:0000256" key="4">
    <source>
        <dbReference type="ARBA" id="ARBA00022692"/>
    </source>
</evidence>
<dbReference type="HAMAP" id="MF_00161">
    <property type="entry name" value="LspA"/>
    <property type="match status" value="1"/>
</dbReference>
<evidence type="ECO:0000256" key="1">
    <source>
        <dbReference type="ARBA" id="ARBA00006139"/>
    </source>
</evidence>
<comment type="function">
    <text evidence="9">This protein specifically catalyzes the removal of signal peptides from prolipoproteins.</text>
</comment>
<proteinExistence type="inferred from homology"/>
<feature type="transmembrane region" description="Helical" evidence="9">
    <location>
        <begin position="153"/>
        <end position="176"/>
    </location>
</feature>
<dbReference type="PRINTS" id="PR00781">
    <property type="entry name" value="LIPOSIGPTASE"/>
</dbReference>
<dbReference type="RefSeq" id="WP_183590363.1">
    <property type="nucleotide sequence ID" value="NZ_JACHWR010000001.1"/>
</dbReference>
<comment type="catalytic activity">
    <reaction evidence="9">
        <text>Release of signal peptides from bacterial membrane prolipoproteins. Hydrolyzes -Xaa-Yaa-Zaa-|-(S,diacylglyceryl)Cys-, in which Xaa is hydrophobic (preferably Leu), and Yaa (Ala or Ser) and Zaa (Gly or Ala) have small, neutral side chains.</text>
        <dbReference type="EC" id="3.4.23.36"/>
    </reaction>
</comment>
<protein>
    <recommendedName>
        <fullName evidence="9">Lipoprotein signal peptidase</fullName>
        <ecNumber evidence="9">3.4.23.36</ecNumber>
    </recommendedName>
    <alternativeName>
        <fullName evidence="9">Prolipoprotein signal peptidase</fullName>
    </alternativeName>
    <alternativeName>
        <fullName evidence="9">Signal peptidase II</fullName>
        <shortName evidence="9">SPase II</shortName>
    </alternativeName>
</protein>
<feature type="active site" evidence="9">
    <location>
        <position position="144"/>
    </location>
</feature>
<sequence length="203" mass="21834">MQAARGASLTGDHEEHPPARSRTSRARLLTVFGLIAATAYAVDVITKNLAVDRLTGRPDVEVVGDLLVLHLVRNPGAAFSTGTGFTEVFSVLASVAVVVILWFARKVGSLVWAVALGFLLAGVAGNLTDRLLREPGPLRGHVIDFFMLPNWPVFNVADICINVAAGLILVQVFRGVHLDGRREERKDSGDRTGEDDVRAESAE</sequence>
<evidence type="ECO:0000256" key="8">
    <source>
        <dbReference type="ARBA" id="ARBA00023136"/>
    </source>
</evidence>
<dbReference type="PANTHER" id="PTHR33695:SF1">
    <property type="entry name" value="LIPOPROTEIN SIGNAL PEPTIDASE"/>
    <property type="match status" value="1"/>
</dbReference>
<keyword evidence="7 9" id="KW-1133">Transmembrane helix</keyword>
<feature type="transmembrane region" description="Helical" evidence="9">
    <location>
        <begin position="28"/>
        <end position="46"/>
    </location>
</feature>
<dbReference type="EC" id="3.4.23.36" evidence="9"/>
<evidence type="ECO:0000256" key="6">
    <source>
        <dbReference type="ARBA" id="ARBA00022801"/>
    </source>
</evidence>
<comment type="caution">
    <text evidence="12">The sequence shown here is derived from an EMBL/GenBank/DDBJ whole genome shotgun (WGS) entry which is preliminary data.</text>
</comment>
<feature type="transmembrane region" description="Helical" evidence="9">
    <location>
        <begin position="110"/>
        <end position="128"/>
    </location>
</feature>
<gene>
    <name evidence="9" type="primary">lspA</name>
    <name evidence="12" type="ORF">FHU40_000118</name>
</gene>
<feature type="active site" evidence="9">
    <location>
        <position position="158"/>
    </location>
</feature>
<dbReference type="InterPro" id="IPR001872">
    <property type="entry name" value="Peptidase_A8"/>
</dbReference>
<evidence type="ECO:0000256" key="7">
    <source>
        <dbReference type="ARBA" id="ARBA00022989"/>
    </source>
</evidence>
<keyword evidence="13" id="KW-1185">Reference proteome</keyword>
<dbReference type="EMBL" id="JACHWR010000001">
    <property type="protein sequence ID" value="MBB3040317.1"/>
    <property type="molecule type" value="Genomic_DNA"/>
</dbReference>
<comment type="subcellular location">
    <subcellularLocation>
        <location evidence="9">Cell membrane</location>
        <topology evidence="9">Multi-pass membrane protein</topology>
    </subcellularLocation>
</comment>
<reference evidence="12 13" key="1">
    <citation type="submission" date="2020-08" db="EMBL/GenBank/DDBJ databases">
        <title>Sequencing the genomes of 1000 actinobacteria strains.</title>
        <authorList>
            <person name="Klenk H.-P."/>
        </authorList>
    </citation>
    <scope>NUCLEOTIDE SEQUENCE [LARGE SCALE GENOMIC DNA]</scope>
    <source>
        <strain evidence="12 13">DSM 105498</strain>
    </source>
</reference>
<keyword evidence="8 9" id="KW-0472">Membrane</keyword>
<comment type="pathway">
    <text evidence="9">Protein modification; lipoprotein biosynthesis (signal peptide cleavage).</text>
</comment>
<dbReference type="PANTHER" id="PTHR33695">
    <property type="entry name" value="LIPOPROTEIN SIGNAL PEPTIDASE"/>
    <property type="match status" value="1"/>
</dbReference>
<dbReference type="Pfam" id="PF01252">
    <property type="entry name" value="Peptidase_A8"/>
    <property type="match status" value="1"/>
</dbReference>
<comment type="similarity">
    <text evidence="1 9 10">Belongs to the peptidase A8 family.</text>
</comment>
<keyword evidence="2 9" id="KW-1003">Cell membrane</keyword>
<evidence type="ECO:0000256" key="5">
    <source>
        <dbReference type="ARBA" id="ARBA00022750"/>
    </source>
</evidence>
<dbReference type="UniPathway" id="UPA00665"/>
<evidence type="ECO:0000313" key="13">
    <source>
        <dbReference type="Proteomes" id="UP000589626"/>
    </source>
</evidence>
<evidence type="ECO:0000313" key="12">
    <source>
        <dbReference type="EMBL" id="MBB3040317.1"/>
    </source>
</evidence>
<evidence type="ECO:0000256" key="2">
    <source>
        <dbReference type="ARBA" id="ARBA00022475"/>
    </source>
</evidence>
<evidence type="ECO:0000256" key="10">
    <source>
        <dbReference type="RuleBase" id="RU004181"/>
    </source>
</evidence>
<feature type="region of interest" description="Disordered" evidence="11">
    <location>
        <begin position="1"/>
        <end position="22"/>
    </location>
</feature>
<keyword evidence="3 9" id="KW-0645">Protease</keyword>
<dbReference type="GO" id="GO:0006508">
    <property type="term" value="P:proteolysis"/>
    <property type="evidence" value="ECO:0007669"/>
    <property type="project" value="UniProtKB-KW"/>
</dbReference>
<feature type="transmembrane region" description="Helical" evidence="9">
    <location>
        <begin position="77"/>
        <end position="103"/>
    </location>
</feature>
<evidence type="ECO:0000256" key="11">
    <source>
        <dbReference type="SAM" id="MobiDB-lite"/>
    </source>
</evidence>
<dbReference type="GO" id="GO:0005886">
    <property type="term" value="C:plasma membrane"/>
    <property type="evidence" value="ECO:0007669"/>
    <property type="project" value="UniProtKB-SubCell"/>
</dbReference>
<accession>A0A7W4VS00</accession>
<keyword evidence="6 9" id="KW-0378">Hydrolase</keyword>
<dbReference type="GO" id="GO:0004190">
    <property type="term" value="F:aspartic-type endopeptidase activity"/>
    <property type="evidence" value="ECO:0007669"/>
    <property type="project" value="UniProtKB-UniRule"/>
</dbReference>